<protein>
    <submittedName>
        <fullName evidence="1">Uncharacterized protein</fullName>
    </submittedName>
</protein>
<gene>
    <name evidence="1" type="ORF">OKA05_22870</name>
</gene>
<sequence>MKEGEYYLDIDEALPRVTFDTTSLKGAKAGLAELKRRRKLIVLRKRTELASLRENRSRYTGTREFSRGRGNWLTNLVFSLMRAKAYHATAEDDFQIAHLDRLLISIDRVILDIENKISALKP</sequence>
<organism evidence="1 2">
    <name type="scientific">Luteolibacter arcticus</name>
    <dbReference type="NCBI Taxonomy" id="1581411"/>
    <lineage>
        <taxon>Bacteria</taxon>
        <taxon>Pseudomonadati</taxon>
        <taxon>Verrucomicrobiota</taxon>
        <taxon>Verrucomicrobiia</taxon>
        <taxon>Verrucomicrobiales</taxon>
        <taxon>Verrucomicrobiaceae</taxon>
        <taxon>Luteolibacter</taxon>
    </lineage>
</organism>
<name>A0ABT3GPH6_9BACT</name>
<evidence type="ECO:0000313" key="1">
    <source>
        <dbReference type="EMBL" id="MCW1925422.1"/>
    </source>
</evidence>
<dbReference type="RefSeq" id="WP_264489530.1">
    <property type="nucleotide sequence ID" value="NZ_JAPDDT010000014.1"/>
</dbReference>
<dbReference type="Proteomes" id="UP001320876">
    <property type="component" value="Unassembled WGS sequence"/>
</dbReference>
<dbReference type="EMBL" id="JAPDDT010000014">
    <property type="protein sequence ID" value="MCW1925422.1"/>
    <property type="molecule type" value="Genomic_DNA"/>
</dbReference>
<comment type="caution">
    <text evidence="1">The sequence shown here is derived from an EMBL/GenBank/DDBJ whole genome shotgun (WGS) entry which is preliminary data.</text>
</comment>
<proteinExistence type="predicted"/>
<accession>A0ABT3GPH6</accession>
<keyword evidence="2" id="KW-1185">Reference proteome</keyword>
<evidence type="ECO:0000313" key="2">
    <source>
        <dbReference type="Proteomes" id="UP001320876"/>
    </source>
</evidence>
<reference evidence="1 2" key="1">
    <citation type="submission" date="2022-10" db="EMBL/GenBank/DDBJ databases">
        <title>Luteolibacter arcticus strain CCTCC AB 2014275, whole genome shotgun sequencing project.</title>
        <authorList>
            <person name="Zhao G."/>
            <person name="Shen L."/>
        </authorList>
    </citation>
    <scope>NUCLEOTIDE SEQUENCE [LARGE SCALE GENOMIC DNA]</scope>
    <source>
        <strain evidence="1 2">CCTCC AB 2014275</strain>
    </source>
</reference>